<dbReference type="Proteomes" id="UP000008793">
    <property type="component" value="Chromosome"/>
</dbReference>
<feature type="domain" description="DUF7480" evidence="2">
    <location>
        <begin position="40"/>
        <end position="130"/>
    </location>
</feature>
<organism evidence="4">
    <name type="scientific">Erwinia billingiae (strain Eb661)</name>
    <dbReference type="NCBI Taxonomy" id="634500"/>
    <lineage>
        <taxon>Bacteria</taxon>
        <taxon>Pseudomonadati</taxon>
        <taxon>Pseudomonadota</taxon>
        <taxon>Gammaproteobacteria</taxon>
        <taxon>Enterobacterales</taxon>
        <taxon>Erwiniaceae</taxon>
        <taxon>Erwinia</taxon>
    </lineage>
</organism>
<name>D8MVA1_ERWBE</name>
<keyword evidence="1" id="KW-0732">Signal</keyword>
<dbReference type="EMBL" id="FP236843">
    <property type="protein sequence ID" value="CAX60758.1"/>
    <property type="molecule type" value="Genomic_DNA"/>
</dbReference>
<proteinExistence type="predicted"/>
<keyword evidence="4" id="KW-1185">Reference proteome</keyword>
<dbReference type="Pfam" id="PF24295">
    <property type="entry name" value="DUF7480"/>
    <property type="match status" value="1"/>
</dbReference>
<dbReference type="PROSITE" id="PS51257">
    <property type="entry name" value="PROKAR_LIPOPROTEIN"/>
    <property type="match status" value="1"/>
</dbReference>
<evidence type="ECO:0000313" key="4">
    <source>
        <dbReference type="Proteomes" id="UP000008793"/>
    </source>
</evidence>
<evidence type="ECO:0000259" key="2">
    <source>
        <dbReference type="Pfam" id="PF24295"/>
    </source>
</evidence>
<dbReference type="NCBIfam" id="NF045617">
    <property type="entry name" value="mostly_LP"/>
    <property type="match status" value="1"/>
</dbReference>
<dbReference type="eggNOG" id="ENOG5032ZY0">
    <property type="taxonomic scope" value="Bacteria"/>
</dbReference>
<dbReference type="AlphaFoldDB" id="D8MVA1"/>
<gene>
    <name evidence="3" type="ordered locus">EbC_32270</name>
</gene>
<dbReference type="InterPro" id="IPR055903">
    <property type="entry name" value="DUF7480"/>
</dbReference>
<feature type="signal peptide" evidence="1">
    <location>
        <begin position="1"/>
        <end position="24"/>
    </location>
</feature>
<dbReference type="KEGG" id="ebi:EbC_32270"/>
<sequence>MVRNLSLKNSVIILMLSGSSFVLTGCPGIGDRGRHDETIPAVRNGKDICFPVTHSKGYVPTYLSINLRDTPPKAQRNRIVGDINFLNDKLCLSPAEFEPAENKEYIVKFILKKTTGDDSIRSFVVGVKVSGGHVEGFPLNESEISRMQKTND</sequence>
<evidence type="ECO:0000313" key="3">
    <source>
        <dbReference type="EMBL" id="CAX60758.1"/>
    </source>
</evidence>
<dbReference type="InterPro" id="IPR054657">
    <property type="entry name" value="T6SS_periplasmic_put"/>
</dbReference>
<accession>D8MVA1</accession>
<protein>
    <recommendedName>
        <fullName evidence="2">DUF7480 domain-containing protein</fullName>
    </recommendedName>
</protein>
<reference evidence="3 4" key="1">
    <citation type="journal article" date="2010" name="BMC Genomics">
        <title>Genome comparison of the epiphytic bacteria Erwinia billingiae and E. tasmaniensis with the pear pathogen E. pyrifoliae.</title>
        <authorList>
            <person name="Kube M."/>
            <person name="Migdoll A.M."/>
            <person name="Gehring I."/>
            <person name="Heitmann K."/>
            <person name="Mayer Y."/>
            <person name="Kuhl H."/>
            <person name="Knaust F."/>
            <person name="Geider K."/>
            <person name="Reinhardt R."/>
        </authorList>
    </citation>
    <scope>NUCLEOTIDE SEQUENCE [LARGE SCALE GENOMIC DNA]</scope>
    <source>
        <strain evidence="3 4">Eb661</strain>
    </source>
</reference>
<evidence type="ECO:0000256" key="1">
    <source>
        <dbReference type="SAM" id="SignalP"/>
    </source>
</evidence>
<feature type="chain" id="PRO_5003118262" description="DUF7480 domain-containing protein" evidence="1">
    <location>
        <begin position="25"/>
        <end position="152"/>
    </location>
</feature>
<dbReference type="HOGENOM" id="CLU_142763_0_0_6"/>